<dbReference type="Proteomes" id="UP000799538">
    <property type="component" value="Unassembled WGS sequence"/>
</dbReference>
<reference evidence="3" key="1">
    <citation type="journal article" date="2020" name="Stud. Mycol.">
        <title>101 Dothideomycetes genomes: A test case for predicting lifestyles and emergence of pathogens.</title>
        <authorList>
            <person name="Haridas S."/>
            <person name="Albert R."/>
            <person name="Binder M."/>
            <person name="Bloem J."/>
            <person name="LaButti K."/>
            <person name="Salamov A."/>
            <person name="Andreopoulos B."/>
            <person name="Baker S."/>
            <person name="Barry K."/>
            <person name="Bills G."/>
            <person name="Bluhm B."/>
            <person name="Cannon C."/>
            <person name="Castanera R."/>
            <person name="Culley D."/>
            <person name="Daum C."/>
            <person name="Ezra D."/>
            <person name="Gonzalez J."/>
            <person name="Henrissat B."/>
            <person name="Kuo A."/>
            <person name="Liang C."/>
            <person name="Lipzen A."/>
            <person name="Lutzoni F."/>
            <person name="Magnuson J."/>
            <person name="Mondo S."/>
            <person name="Nolan M."/>
            <person name="Ohm R."/>
            <person name="Pangilinan J."/>
            <person name="Park H.-J."/>
            <person name="Ramirez L."/>
            <person name="Alfaro M."/>
            <person name="Sun H."/>
            <person name="Tritt A."/>
            <person name="Yoshinaga Y."/>
            <person name="Zwiers L.-H."/>
            <person name="Turgeon B."/>
            <person name="Goodwin S."/>
            <person name="Spatafora J."/>
            <person name="Crous P."/>
            <person name="Grigoriev I."/>
        </authorList>
    </citation>
    <scope>NUCLEOTIDE SEQUENCE [LARGE SCALE GENOMIC DNA]</scope>
    <source>
        <strain evidence="3">CECT 20119</strain>
    </source>
</reference>
<dbReference type="EMBL" id="ML992511">
    <property type="protein sequence ID" value="KAF2220893.1"/>
    <property type="molecule type" value="Genomic_DNA"/>
</dbReference>
<feature type="region of interest" description="Disordered" evidence="1">
    <location>
        <begin position="52"/>
        <end position="74"/>
    </location>
</feature>
<sequence>MSVLPPQCSSTTFFALTSGRSRHLGAKSISNYCSACHLGCLSIFVTSPHISNNMRHHPKRHRATNDLPRQARTD</sequence>
<keyword evidence="3" id="KW-1185">Reference proteome</keyword>
<gene>
    <name evidence="2" type="ORF">BDZ85DRAFT_21285</name>
</gene>
<evidence type="ECO:0000313" key="3">
    <source>
        <dbReference type="Proteomes" id="UP000799538"/>
    </source>
</evidence>
<protein>
    <submittedName>
        <fullName evidence="2">Uncharacterized protein</fullName>
    </submittedName>
</protein>
<proteinExistence type="predicted"/>
<dbReference type="AlphaFoldDB" id="A0A6A6G5Q7"/>
<evidence type="ECO:0000313" key="2">
    <source>
        <dbReference type="EMBL" id="KAF2220893.1"/>
    </source>
</evidence>
<name>A0A6A6G5Q7_9PEZI</name>
<organism evidence="2 3">
    <name type="scientific">Elsinoe ampelina</name>
    <dbReference type="NCBI Taxonomy" id="302913"/>
    <lineage>
        <taxon>Eukaryota</taxon>
        <taxon>Fungi</taxon>
        <taxon>Dikarya</taxon>
        <taxon>Ascomycota</taxon>
        <taxon>Pezizomycotina</taxon>
        <taxon>Dothideomycetes</taxon>
        <taxon>Dothideomycetidae</taxon>
        <taxon>Myriangiales</taxon>
        <taxon>Elsinoaceae</taxon>
        <taxon>Elsinoe</taxon>
    </lineage>
</organism>
<evidence type="ECO:0000256" key="1">
    <source>
        <dbReference type="SAM" id="MobiDB-lite"/>
    </source>
</evidence>
<accession>A0A6A6G5Q7</accession>